<sequence>MSKKIDPGSEFGIGKHHVTYVASDEAGNRGFCHFTVNIKDELLEPEETNSINHLPIYANHNTAGKYRAVLICPSGVHYMAKPPDSYNNLITREAGCYWRHVKVPDGQEESQSQIFNSHHQIPRHFSESRLPFNARSNRRVFFKWSR</sequence>
<evidence type="ECO:0000313" key="3">
    <source>
        <dbReference type="EMBL" id="VEN40358.1"/>
    </source>
</evidence>
<evidence type="ECO:0000259" key="2">
    <source>
        <dbReference type="PROSITE" id="PS50825"/>
    </source>
</evidence>
<accession>A0A653BXJ6</accession>
<protein>
    <recommendedName>
        <fullName evidence="2">HYR domain-containing protein</fullName>
    </recommendedName>
</protein>
<keyword evidence="4" id="KW-1185">Reference proteome</keyword>
<name>A0A653BXJ6_CALMS</name>
<dbReference type="Pfam" id="PF02494">
    <property type="entry name" value="HYR"/>
    <property type="match status" value="1"/>
</dbReference>
<keyword evidence="1" id="KW-0677">Repeat</keyword>
<evidence type="ECO:0000313" key="4">
    <source>
        <dbReference type="Proteomes" id="UP000410492"/>
    </source>
</evidence>
<dbReference type="Proteomes" id="UP000410492">
    <property type="component" value="Unassembled WGS sequence"/>
</dbReference>
<dbReference type="OrthoDB" id="10045365at2759"/>
<proteinExistence type="predicted"/>
<evidence type="ECO:0000256" key="1">
    <source>
        <dbReference type="ARBA" id="ARBA00022737"/>
    </source>
</evidence>
<gene>
    <name evidence="3" type="ORF">CALMAC_LOCUS4546</name>
</gene>
<feature type="domain" description="HYR" evidence="2">
    <location>
        <begin position="1"/>
        <end position="40"/>
    </location>
</feature>
<dbReference type="InterPro" id="IPR003410">
    <property type="entry name" value="HYR_dom"/>
</dbReference>
<organism evidence="3 4">
    <name type="scientific">Callosobruchus maculatus</name>
    <name type="common">Southern cowpea weevil</name>
    <name type="synonym">Pulse bruchid</name>
    <dbReference type="NCBI Taxonomy" id="64391"/>
    <lineage>
        <taxon>Eukaryota</taxon>
        <taxon>Metazoa</taxon>
        <taxon>Ecdysozoa</taxon>
        <taxon>Arthropoda</taxon>
        <taxon>Hexapoda</taxon>
        <taxon>Insecta</taxon>
        <taxon>Pterygota</taxon>
        <taxon>Neoptera</taxon>
        <taxon>Endopterygota</taxon>
        <taxon>Coleoptera</taxon>
        <taxon>Polyphaga</taxon>
        <taxon>Cucujiformia</taxon>
        <taxon>Chrysomeloidea</taxon>
        <taxon>Chrysomelidae</taxon>
        <taxon>Bruchinae</taxon>
        <taxon>Bruchini</taxon>
        <taxon>Callosobruchus</taxon>
    </lineage>
</organism>
<dbReference type="PROSITE" id="PS50825">
    <property type="entry name" value="HYR"/>
    <property type="match status" value="1"/>
</dbReference>
<reference evidence="3 4" key="1">
    <citation type="submission" date="2019-01" db="EMBL/GenBank/DDBJ databases">
        <authorList>
            <person name="Sayadi A."/>
        </authorList>
    </citation>
    <scope>NUCLEOTIDE SEQUENCE [LARGE SCALE GENOMIC DNA]</scope>
</reference>
<dbReference type="EMBL" id="CAACVG010006520">
    <property type="protein sequence ID" value="VEN40358.1"/>
    <property type="molecule type" value="Genomic_DNA"/>
</dbReference>
<dbReference type="AlphaFoldDB" id="A0A653BXJ6"/>